<comment type="caution">
    <text evidence="1">The sequence shown here is derived from an EMBL/GenBank/DDBJ whole genome shotgun (WGS) entry which is preliminary data.</text>
</comment>
<protein>
    <recommendedName>
        <fullName evidence="2">Type II toxin-antitoxin system RelE/ParE family toxin</fullName>
    </recommendedName>
</protein>
<evidence type="ECO:0000313" key="1">
    <source>
        <dbReference type="EMBL" id="HFC97182.1"/>
    </source>
</evidence>
<accession>A0A7C3GS03</accession>
<dbReference type="InterPro" id="IPR035093">
    <property type="entry name" value="RelE/ParE_toxin_dom_sf"/>
</dbReference>
<proteinExistence type="predicted"/>
<sequence>MGDWRVLYTLERERLVVHAVRHRREVYRF</sequence>
<dbReference type="EMBL" id="DRMH01000017">
    <property type="protein sequence ID" value="HFC97182.1"/>
    <property type="molecule type" value="Genomic_DNA"/>
</dbReference>
<dbReference type="Gene3D" id="3.30.2310.20">
    <property type="entry name" value="RelE-like"/>
    <property type="match status" value="1"/>
</dbReference>
<dbReference type="AlphaFoldDB" id="A0A7C3GS03"/>
<reference evidence="1" key="1">
    <citation type="journal article" date="2020" name="mSystems">
        <title>Genome- and Community-Level Interaction Insights into Carbon Utilization and Element Cycling Functions of Hydrothermarchaeota in Hydrothermal Sediment.</title>
        <authorList>
            <person name="Zhou Z."/>
            <person name="Liu Y."/>
            <person name="Xu W."/>
            <person name="Pan J."/>
            <person name="Luo Z.H."/>
            <person name="Li M."/>
        </authorList>
    </citation>
    <scope>NUCLEOTIDE SEQUENCE [LARGE SCALE GENOMIC DNA]</scope>
    <source>
        <strain evidence="1">HyVt-483</strain>
    </source>
</reference>
<organism evidence="1">
    <name type="scientific">Thermosulfurimonas dismutans</name>
    <dbReference type="NCBI Taxonomy" id="999894"/>
    <lineage>
        <taxon>Bacteria</taxon>
        <taxon>Pseudomonadati</taxon>
        <taxon>Thermodesulfobacteriota</taxon>
        <taxon>Thermodesulfobacteria</taxon>
        <taxon>Thermodesulfobacteriales</taxon>
        <taxon>Thermodesulfobacteriaceae</taxon>
        <taxon>Thermosulfurimonas</taxon>
    </lineage>
</organism>
<evidence type="ECO:0008006" key="2">
    <source>
        <dbReference type="Google" id="ProtNLM"/>
    </source>
</evidence>
<gene>
    <name evidence="1" type="ORF">ENJ40_01820</name>
</gene>
<name>A0A7C3GS03_9BACT</name>
<dbReference type="Proteomes" id="UP000886043">
    <property type="component" value="Unassembled WGS sequence"/>
</dbReference>